<dbReference type="SUPFAM" id="SSF69618">
    <property type="entry name" value="HemD-like"/>
    <property type="match status" value="1"/>
</dbReference>
<dbReference type="Pfam" id="PF02602">
    <property type="entry name" value="HEM4"/>
    <property type="match status" value="1"/>
</dbReference>
<evidence type="ECO:0000313" key="2">
    <source>
        <dbReference type="EMBL" id="GLS68473.1"/>
    </source>
</evidence>
<dbReference type="GO" id="GO:0004852">
    <property type="term" value="F:uroporphyrinogen-III synthase activity"/>
    <property type="evidence" value="ECO:0007669"/>
    <property type="project" value="InterPro"/>
</dbReference>
<name>A0AA37WRT9_9HYPH</name>
<evidence type="ECO:0000313" key="3">
    <source>
        <dbReference type="Proteomes" id="UP001157440"/>
    </source>
</evidence>
<evidence type="ECO:0000259" key="1">
    <source>
        <dbReference type="Pfam" id="PF02602"/>
    </source>
</evidence>
<dbReference type="GO" id="GO:0008168">
    <property type="term" value="F:methyltransferase activity"/>
    <property type="evidence" value="ECO:0007669"/>
    <property type="project" value="UniProtKB-KW"/>
</dbReference>
<feature type="domain" description="Tetrapyrrole biosynthesis uroporphyrinogen III synthase" evidence="1">
    <location>
        <begin position="17"/>
        <end position="227"/>
    </location>
</feature>
<gene>
    <name evidence="2" type="ORF">GCM10007890_04850</name>
</gene>
<keyword evidence="3" id="KW-1185">Reference proteome</keyword>
<dbReference type="RefSeq" id="WP_238196720.1">
    <property type="nucleotide sequence ID" value="NZ_BPQZ01000012.1"/>
</dbReference>
<protein>
    <submittedName>
        <fullName evidence="2">Uroporphyrinogen III methyltransferase</fullName>
    </submittedName>
</protein>
<sequence length="235" mass="23507">MRIWVARPEPGATRTGAALTARGHAPLVAPVLVVRPTGAAPPDGPFDGVLLTSANAVPEPREAASLRGLPVFAVGARTAALAAEAGLGPVREGPGDAAGLAALAAGLLPPGARLLHRAGAERKREPEATLSAAGFRIATVVAYAAEALPALPDAADGALASGQLDAALHYSRRSAAVALALADAAGHGGAFRALKHYCLSVDVAAPLEAVGVPIHFVAARPREADLLDALTPSRT</sequence>
<proteinExistence type="predicted"/>
<organism evidence="2 3">
    <name type="scientific">Methylobacterium tardum</name>
    <dbReference type="NCBI Taxonomy" id="374432"/>
    <lineage>
        <taxon>Bacteria</taxon>
        <taxon>Pseudomonadati</taxon>
        <taxon>Pseudomonadota</taxon>
        <taxon>Alphaproteobacteria</taxon>
        <taxon>Hyphomicrobiales</taxon>
        <taxon>Methylobacteriaceae</taxon>
        <taxon>Methylobacterium</taxon>
    </lineage>
</organism>
<dbReference type="Gene3D" id="3.40.50.10090">
    <property type="match status" value="2"/>
</dbReference>
<accession>A0AA37WRT9</accession>
<dbReference type="Proteomes" id="UP001157440">
    <property type="component" value="Unassembled WGS sequence"/>
</dbReference>
<keyword evidence="2" id="KW-0489">Methyltransferase</keyword>
<dbReference type="AlphaFoldDB" id="A0AA37WRT9"/>
<dbReference type="EMBL" id="BSPL01000005">
    <property type="protein sequence ID" value="GLS68473.1"/>
    <property type="molecule type" value="Genomic_DNA"/>
</dbReference>
<dbReference type="InterPro" id="IPR003754">
    <property type="entry name" value="4pyrrol_synth_uPrphyn_synth"/>
</dbReference>
<dbReference type="InterPro" id="IPR036108">
    <property type="entry name" value="4pyrrol_syn_uPrphyn_synt_sf"/>
</dbReference>
<keyword evidence="2" id="KW-0808">Transferase</keyword>
<reference evidence="3" key="1">
    <citation type="journal article" date="2019" name="Int. J. Syst. Evol. Microbiol.">
        <title>The Global Catalogue of Microorganisms (GCM) 10K type strain sequencing project: providing services to taxonomists for standard genome sequencing and annotation.</title>
        <authorList>
            <consortium name="The Broad Institute Genomics Platform"/>
            <consortium name="The Broad Institute Genome Sequencing Center for Infectious Disease"/>
            <person name="Wu L."/>
            <person name="Ma J."/>
        </authorList>
    </citation>
    <scope>NUCLEOTIDE SEQUENCE [LARGE SCALE GENOMIC DNA]</scope>
    <source>
        <strain evidence="3">NBRC 103632</strain>
    </source>
</reference>
<comment type="caution">
    <text evidence="2">The sequence shown here is derived from an EMBL/GenBank/DDBJ whole genome shotgun (WGS) entry which is preliminary data.</text>
</comment>
<dbReference type="CDD" id="cd06578">
    <property type="entry name" value="HemD"/>
    <property type="match status" value="1"/>
</dbReference>
<dbReference type="GO" id="GO:0032259">
    <property type="term" value="P:methylation"/>
    <property type="evidence" value="ECO:0007669"/>
    <property type="project" value="UniProtKB-KW"/>
</dbReference>
<dbReference type="GO" id="GO:0033014">
    <property type="term" value="P:tetrapyrrole biosynthetic process"/>
    <property type="evidence" value="ECO:0007669"/>
    <property type="project" value="InterPro"/>
</dbReference>